<comment type="caution">
    <text evidence="1">The sequence shown here is derived from an EMBL/GenBank/DDBJ whole genome shotgun (WGS) entry which is preliminary data.</text>
</comment>
<dbReference type="RefSeq" id="WP_213656357.1">
    <property type="nucleotide sequence ID" value="NZ_BOSL01000018.1"/>
</dbReference>
<proteinExistence type="predicted"/>
<accession>A0ABQ4MHC4</accession>
<dbReference type="InterPro" id="IPR043751">
    <property type="entry name" value="DUF5696"/>
</dbReference>
<evidence type="ECO:0000313" key="2">
    <source>
        <dbReference type="Proteomes" id="UP000679992"/>
    </source>
</evidence>
<gene>
    <name evidence="1" type="ORF">J42TS3_44210</name>
</gene>
<name>A0ABQ4MHC4_9BACL</name>
<dbReference type="EMBL" id="BOSL01000018">
    <property type="protein sequence ID" value="GIP55386.1"/>
    <property type="molecule type" value="Genomic_DNA"/>
</dbReference>
<dbReference type="Proteomes" id="UP000679992">
    <property type="component" value="Unassembled WGS sequence"/>
</dbReference>
<evidence type="ECO:0008006" key="3">
    <source>
        <dbReference type="Google" id="ProtNLM"/>
    </source>
</evidence>
<reference evidence="1 2" key="1">
    <citation type="submission" date="2021-03" db="EMBL/GenBank/DDBJ databases">
        <title>Antimicrobial resistance genes in bacteria isolated from Japanese honey, and their potential for conferring macrolide and lincosamide resistance in the American foulbrood pathogen Paenibacillus larvae.</title>
        <authorList>
            <person name="Okamoto M."/>
            <person name="Kumagai M."/>
            <person name="Kanamori H."/>
            <person name="Takamatsu D."/>
        </authorList>
    </citation>
    <scope>NUCLEOTIDE SEQUENCE [LARGE SCALE GENOMIC DNA]</scope>
    <source>
        <strain evidence="1 2">J42TS3</strain>
    </source>
</reference>
<keyword evidence="2" id="KW-1185">Reference proteome</keyword>
<organism evidence="1 2">
    <name type="scientific">Paenibacillus vini</name>
    <dbReference type="NCBI Taxonomy" id="1476024"/>
    <lineage>
        <taxon>Bacteria</taxon>
        <taxon>Bacillati</taxon>
        <taxon>Bacillota</taxon>
        <taxon>Bacilli</taxon>
        <taxon>Bacillales</taxon>
        <taxon>Paenibacillaceae</taxon>
        <taxon>Paenibacillus</taxon>
    </lineage>
</organism>
<protein>
    <recommendedName>
        <fullName evidence="3">DUF5704 domain-containing protein</fullName>
    </recommendedName>
</protein>
<sequence length="857" mass="95277">MNKRKGILTIFACAVIIAVAGGFMLWNQGAPAVNPADYRPKAEAPEPGKELSKLQDDSAGVPGMILVAQNEALSLYYNEQTAEVSVMERESGEIWHSNPSDREEDAIASPFEKEVMASQFAVSFRDEIGTLETYWSNPWSVANNNFSAAGIRNGIRVTYTLGDVSLGIDAMPKYITKTRLQEKVLSKLEESLARYVETRYYPVKDNPELLERLDDQVKKPLVLKKMLAAFQEAGYTEEDLAADNEANGYGAGGGAEKPNFTVPLEYRLDGDSLVVSVPVGQVTESAKHRIRSIDLLRFFGAAGTKETGYMLVPDGSGALIRLNNGKVKEEQYVQRVYGDDPNDNSWSRGQVARKATMPVYGMKAGDTAWFAVIEEGDAIASIAADISGKQNSYNYVFSSFAVRGEDELELYTGDQIQEIQLLSDKIYSGDLAVRYRFLTGGDASYSGMAQVYRESLVAQNKLNPLEEGTNLPFYLDVLGSIDKQKSALGVPYDAVISMTSFEEAGEMAQQLEGDGIANVRMRYLGWFGKGVHHKPPVKAKADRVLGSVTDLKELSARLKEQGGGLYPDVAFQRVYRDDGNFNPSSDAARFVTREVAELYPYDRNMNRMDPYYGTYNLLSPAKLPYYVDEFAKSYDKYGIGALSLRDLGAVLSSDYRVQRVVFREDAKSIVSDQLRKLSDSFPDLMFADASAYSWPYAKHVIDVPASSSRFSLSDEEIPFYQMVVHGFIDYAGEALNLGDQQEVRRQMLSSVELGTSPHFLWSYEPSSTLKFTRFDYMYSTEYQAWYDEAVSYYKEVNEVLGPLRNVPIAEHIRHREGVVEVRYEGGASVIINYTDQAVTINGVRVEAQHFAAGGDGA</sequence>
<evidence type="ECO:0000313" key="1">
    <source>
        <dbReference type="EMBL" id="GIP55386.1"/>
    </source>
</evidence>
<dbReference type="Pfam" id="PF18952">
    <property type="entry name" value="DUF5696"/>
    <property type="match status" value="1"/>
</dbReference>